<protein>
    <submittedName>
        <fullName evidence="1">O-Methyltransferase involved in polyketide biosynthesis</fullName>
    </submittedName>
</protein>
<keyword evidence="1" id="KW-0808">Transferase</keyword>
<dbReference type="GO" id="GO:0032259">
    <property type="term" value="P:methylation"/>
    <property type="evidence" value="ECO:0007669"/>
    <property type="project" value="UniProtKB-KW"/>
</dbReference>
<proteinExistence type="predicted"/>
<evidence type="ECO:0000313" key="2">
    <source>
        <dbReference type="Proteomes" id="UP000287519"/>
    </source>
</evidence>
<organism evidence="1 2">
    <name type="scientific">Rhodococcus wratislaviensis</name>
    <name type="common">Tsukamurella wratislaviensis</name>
    <dbReference type="NCBI Taxonomy" id="44752"/>
    <lineage>
        <taxon>Bacteria</taxon>
        <taxon>Bacillati</taxon>
        <taxon>Actinomycetota</taxon>
        <taxon>Actinomycetes</taxon>
        <taxon>Mycobacteriales</taxon>
        <taxon>Nocardiaceae</taxon>
        <taxon>Rhodococcus</taxon>
    </lineage>
</organism>
<comment type="caution">
    <text evidence="1">The sequence shown here is derived from an EMBL/GenBank/DDBJ whole genome shotgun (WGS) entry which is preliminary data.</text>
</comment>
<dbReference type="EMBL" id="BHYM01000038">
    <property type="protein sequence ID" value="GCE40911.1"/>
    <property type="molecule type" value="Genomic_DNA"/>
</dbReference>
<keyword evidence="1" id="KW-0489">Methyltransferase</keyword>
<accession>A0A402CBF3</accession>
<dbReference type="Proteomes" id="UP000287519">
    <property type="component" value="Unassembled WGS sequence"/>
</dbReference>
<sequence>MATTATLRQIAGLAPGSTLAMTFLLPTELLDDVDRPGLRASEDGAKNSGTPFVSFYTPSEMLTLARKTGFHEAQHVSGTSLANRYFARRVERISW</sequence>
<evidence type="ECO:0000313" key="1">
    <source>
        <dbReference type="EMBL" id="GCE40911.1"/>
    </source>
</evidence>
<dbReference type="InterPro" id="IPR029063">
    <property type="entry name" value="SAM-dependent_MTases_sf"/>
</dbReference>
<dbReference type="SUPFAM" id="SSF53335">
    <property type="entry name" value="S-adenosyl-L-methionine-dependent methyltransferases"/>
    <property type="match status" value="1"/>
</dbReference>
<gene>
    <name evidence="1" type="ORF">Rhow_004554</name>
</gene>
<dbReference type="GO" id="GO:0008168">
    <property type="term" value="F:methyltransferase activity"/>
    <property type="evidence" value="ECO:0007669"/>
    <property type="project" value="UniProtKB-KW"/>
</dbReference>
<reference evidence="1 2" key="1">
    <citation type="submission" date="2018-11" db="EMBL/GenBank/DDBJ databases">
        <title>Microbial catabolism of amino acid.</title>
        <authorList>
            <person name="Hibi M."/>
            <person name="Ogawa J."/>
        </authorList>
    </citation>
    <scope>NUCLEOTIDE SEQUENCE [LARGE SCALE GENOMIC DNA]</scope>
    <source>
        <strain evidence="1 2">C31-06</strain>
    </source>
</reference>
<keyword evidence="2" id="KW-1185">Reference proteome</keyword>
<name>A0A402CBF3_RHOWR</name>
<dbReference type="AlphaFoldDB" id="A0A402CBF3"/>